<keyword evidence="1" id="KW-0812">Transmembrane</keyword>
<dbReference type="RefSeq" id="WP_200612888.1">
    <property type="nucleotide sequence ID" value="NZ_CP071518.1"/>
</dbReference>
<proteinExistence type="predicted"/>
<dbReference type="Proteomes" id="UP000639274">
    <property type="component" value="Chromosome"/>
</dbReference>
<organism evidence="2 3">
    <name type="scientific">Agrilutibacter solisilvae</name>
    <dbReference type="NCBI Taxonomy" id="2763317"/>
    <lineage>
        <taxon>Bacteria</taxon>
        <taxon>Pseudomonadati</taxon>
        <taxon>Pseudomonadota</taxon>
        <taxon>Gammaproteobacteria</taxon>
        <taxon>Lysobacterales</taxon>
        <taxon>Lysobacteraceae</taxon>
        <taxon>Agrilutibacter</taxon>
    </lineage>
</organism>
<keyword evidence="3" id="KW-1185">Reference proteome</keyword>
<sequence>MNRQDHLHQQNEPARSAWREPMVWLVATIPLLAVVATTGLLAVAWRSSGNVDAVADTVRRTAQVQDTDLGPDDRARQLRLSAVVRIGKDAIEVLPVEGAFDRGRPLSLALHHPTHAGEDRRFLLAPSEDGWLAPGGLDLTHDWNAELGSTAGRWRLQGRWRSGQQAAYLRPALPE</sequence>
<evidence type="ECO:0000313" key="3">
    <source>
        <dbReference type="Proteomes" id="UP000639274"/>
    </source>
</evidence>
<keyword evidence="1" id="KW-0472">Membrane</keyword>
<dbReference type="InterPro" id="IPR008620">
    <property type="entry name" value="FixH"/>
</dbReference>
<evidence type="ECO:0000256" key="1">
    <source>
        <dbReference type="SAM" id="Phobius"/>
    </source>
</evidence>
<accession>A0A974XXJ3</accession>
<evidence type="ECO:0000313" key="2">
    <source>
        <dbReference type="EMBL" id="QSX77651.1"/>
    </source>
</evidence>
<keyword evidence="1" id="KW-1133">Transmembrane helix</keyword>
<gene>
    <name evidence="2" type="ORF">I8J32_012980</name>
</gene>
<dbReference type="KEGG" id="lsf:I8J32_012980"/>
<reference evidence="2 3" key="1">
    <citation type="submission" date="2021-03" db="EMBL/GenBank/DDBJ databases">
        <title>Lysobacter sp. nov. isolated from soil of gangwondo yeongwol, south Korea.</title>
        <authorList>
            <person name="Kim K.R."/>
            <person name="Kim K.H."/>
            <person name="Jeon C.O."/>
        </authorList>
    </citation>
    <scope>NUCLEOTIDE SEQUENCE [LARGE SCALE GENOMIC DNA]</scope>
    <source>
        <strain evidence="2 3">R19</strain>
    </source>
</reference>
<feature type="transmembrane region" description="Helical" evidence="1">
    <location>
        <begin position="21"/>
        <end position="45"/>
    </location>
</feature>
<protein>
    <submittedName>
        <fullName evidence="2">FixH family protein</fullName>
    </submittedName>
</protein>
<name>A0A974XXJ3_9GAMM</name>
<dbReference type="AlphaFoldDB" id="A0A974XXJ3"/>
<dbReference type="EMBL" id="CP071518">
    <property type="protein sequence ID" value="QSX77651.1"/>
    <property type="molecule type" value="Genomic_DNA"/>
</dbReference>
<dbReference type="Pfam" id="PF05751">
    <property type="entry name" value="FixH"/>
    <property type="match status" value="1"/>
</dbReference>